<feature type="region of interest" description="Disordered" evidence="1">
    <location>
        <begin position="1"/>
        <end position="30"/>
    </location>
</feature>
<dbReference type="SMART" id="SM00225">
    <property type="entry name" value="BTB"/>
    <property type="match status" value="1"/>
</dbReference>
<sequence>MPSEPRQSTSTEDKGKAMETNAPRPMRVITYPPESSAQGILDTMNKHREEGKFCDIQLKLSQSRTIFAHKAILAQSSEFFELMFASDFIESASGEVDVSHLADNPETIESVIKSFYGQAFELTIKNVYDVLNMAEMLCLEPMKEMCSLVIQGNIYLENMPSLIQIAMNFSLEALQQQIAPIIGSRFHDFILLQEDILELSPSSFEYLISHIKTKFICRKAEYILFVLKWYSRSETEERAELMLRALDVEFKISRHTYMELEGRIETIKEHLDDANAFVDAQTREELLLKLAKLQPDGIANERHLHSLNTLCDSDLEDLPPRERCEFDYKWPEYGPRTKEKGYTEKEQEMYVKHHADMAEAEQHREWAAKYPQKFSLRGDDDPNRPKRIRREVDPKPYPNRSFHVKTDEEILEESKLLSGIVVLAPSSINGFISNDTLDVSIYITRKRGWYKITRLDMHSIMLAFPGYTKPSDKSKEPPRMKIRNTLYGAAYRDQDSDDDDEYGDSAEMKRMMHMMRGAEPRDMMMIMHSMPPSIRRRMEREMMRGRMPRSMEMFGGIPFEMMDDHRSRGMNAGQDTEVRLKAPPPLSDILWKTLYFKHRLYFYHQLACSAVYCHDIEKSSWSQLNFDLSVEKKDEDERKLSSIADGIELAVMGRTLYAVVRIVHPDYHQYIRYMTQWRRDQEDEKEITVHARYKIFKLNESEQKFDHRNTTTKLYIQIPIDKEKKVGNDKETEQDKARAKERRLTELFMMQNIPMKPLRHGLFTTILFVENDETLHIFTGHKTDKYYLEKELRDDETVFQIATYLIYYADSNESDSVGPYSSHKWIGDLIPVEDDRLVFLLNSMLDGTIMINLEIPVDQNDSSRVACWKQTHVTDYYEGMKGHPRRQFICVGDDKSMWVIRGKDDNTSELMEVYMVAFNRKVSFKRNTAEHTPPPYRLFTMGCCAKFDPEILRKNIEPLTYQHVE</sequence>
<evidence type="ECO:0000259" key="2">
    <source>
        <dbReference type="PROSITE" id="PS50097"/>
    </source>
</evidence>
<reference evidence="3" key="1">
    <citation type="journal article" date="2019" name="bioRxiv">
        <title>The Genome of the Zebra Mussel, Dreissena polymorpha: A Resource for Invasive Species Research.</title>
        <authorList>
            <person name="McCartney M.A."/>
            <person name="Auch B."/>
            <person name="Kono T."/>
            <person name="Mallez S."/>
            <person name="Zhang Y."/>
            <person name="Obille A."/>
            <person name="Becker A."/>
            <person name="Abrahante J.E."/>
            <person name="Garbe J."/>
            <person name="Badalamenti J.P."/>
            <person name="Herman A."/>
            <person name="Mangelson H."/>
            <person name="Liachko I."/>
            <person name="Sullivan S."/>
            <person name="Sone E.D."/>
            <person name="Koren S."/>
            <person name="Silverstein K.A.T."/>
            <person name="Beckman K.B."/>
            <person name="Gohl D.M."/>
        </authorList>
    </citation>
    <scope>NUCLEOTIDE SEQUENCE</scope>
    <source>
        <strain evidence="3">Duluth1</strain>
        <tissue evidence="3">Whole animal</tissue>
    </source>
</reference>
<keyword evidence="4" id="KW-1185">Reference proteome</keyword>
<name>A0A9D4H6B8_DREPO</name>
<dbReference type="InterPro" id="IPR011333">
    <property type="entry name" value="SKP1/BTB/POZ_sf"/>
</dbReference>
<evidence type="ECO:0000313" key="4">
    <source>
        <dbReference type="Proteomes" id="UP000828390"/>
    </source>
</evidence>
<accession>A0A9D4H6B8</accession>
<dbReference type="OrthoDB" id="10027872at2759"/>
<proteinExistence type="predicted"/>
<dbReference type="AlphaFoldDB" id="A0A9D4H6B8"/>
<evidence type="ECO:0000313" key="3">
    <source>
        <dbReference type="EMBL" id="KAH3830401.1"/>
    </source>
</evidence>
<dbReference type="PANTHER" id="PTHR45632">
    <property type="entry name" value="LD33804P"/>
    <property type="match status" value="1"/>
</dbReference>
<feature type="region of interest" description="Disordered" evidence="1">
    <location>
        <begin position="374"/>
        <end position="401"/>
    </location>
</feature>
<dbReference type="InterPro" id="IPR000210">
    <property type="entry name" value="BTB/POZ_dom"/>
</dbReference>
<comment type="caution">
    <text evidence="3">The sequence shown here is derived from an EMBL/GenBank/DDBJ whole genome shotgun (WGS) entry which is preliminary data.</text>
</comment>
<dbReference type="Proteomes" id="UP000828390">
    <property type="component" value="Unassembled WGS sequence"/>
</dbReference>
<protein>
    <recommendedName>
        <fullName evidence="2">BTB domain-containing protein</fullName>
    </recommendedName>
</protein>
<dbReference type="EMBL" id="JAIWYP010000004">
    <property type="protein sequence ID" value="KAH3830401.1"/>
    <property type="molecule type" value="Genomic_DNA"/>
</dbReference>
<evidence type="ECO:0000256" key="1">
    <source>
        <dbReference type="SAM" id="MobiDB-lite"/>
    </source>
</evidence>
<dbReference type="SUPFAM" id="SSF54695">
    <property type="entry name" value="POZ domain"/>
    <property type="match status" value="1"/>
</dbReference>
<dbReference type="Gene3D" id="3.30.710.10">
    <property type="entry name" value="Potassium Channel Kv1.1, Chain A"/>
    <property type="match status" value="1"/>
</dbReference>
<gene>
    <name evidence="3" type="ORF">DPMN_103644</name>
</gene>
<feature type="domain" description="BTB" evidence="2">
    <location>
        <begin position="54"/>
        <end position="124"/>
    </location>
</feature>
<reference evidence="3" key="2">
    <citation type="submission" date="2020-11" db="EMBL/GenBank/DDBJ databases">
        <authorList>
            <person name="McCartney M.A."/>
            <person name="Auch B."/>
            <person name="Kono T."/>
            <person name="Mallez S."/>
            <person name="Becker A."/>
            <person name="Gohl D.M."/>
            <person name="Silverstein K.A.T."/>
            <person name="Koren S."/>
            <person name="Bechman K.B."/>
            <person name="Herman A."/>
            <person name="Abrahante J.E."/>
            <person name="Garbe J."/>
        </authorList>
    </citation>
    <scope>NUCLEOTIDE SEQUENCE</scope>
    <source>
        <strain evidence="3">Duluth1</strain>
        <tissue evidence="3">Whole animal</tissue>
    </source>
</reference>
<feature type="compositionally biased region" description="Polar residues" evidence="1">
    <location>
        <begin position="1"/>
        <end position="10"/>
    </location>
</feature>
<dbReference type="Pfam" id="PF00651">
    <property type="entry name" value="BTB"/>
    <property type="match status" value="1"/>
</dbReference>
<organism evidence="3 4">
    <name type="scientific">Dreissena polymorpha</name>
    <name type="common">Zebra mussel</name>
    <name type="synonym">Mytilus polymorpha</name>
    <dbReference type="NCBI Taxonomy" id="45954"/>
    <lineage>
        <taxon>Eukaryota</taxon>
        <taxon>Metazoa</taxon>
        <taxon>Spiralia</taxon>
        <taxon>Lophotrochozoa</taxon>
        <taxon>Mollusca</taxon>
        <taxon>Bivalvia</taxon>
        <taxon>Autobranchia</taxon>
        <taxon>Heteroconchia</taxon>
        <taxon>Euheterodonta</taxon>
        <taxon>Imparidentia</taxon>
        <taxon>Neoheterodontei</taxon>
        <taxon>Myida</taxon>
        <taxon>Dreissenoidea</taxon>
        <taxon>Dreissenidae</taxon>
        <taxon>Dreissena</taxon>
    </lineage>
</organism>
<feature type="compositionally biased region" description="Basic and acidic residues" evidence="1">
    <location>
        <begin position="376"/>
        <end position="394"/>
    </location>
</feature>
<dbReference type="PROSITE" id="PS50097">
    <property type="entry name" value="BTB"/>
    <property type="match status" value="1"/>
</dbReference>